<dbReference type="PANTHER" id="PTHR21539">
    <property type="entry name" value="SAGA-ASSOCIATED FACTOR 29"/>
    <property type="match status" value="1"/>
</dbReference>
<dbReference type="InterPro" id="IPR047288">
    <property type="entry name" value="Tudor_SGF29_rpt1"/>
</dbReference>
<dbReference type="PROSITE" id="PS51518">
    <property type="entry name" value="SGF29_C"/>
    <property type="match status" value="1"/>
</dbReference>
<name>B8LQ69_PICSI</name>
<dbReference type="InterPro" id="IPR037802">
    <property type="entry name" value="SGF29"/>
</dbReference>
<dbReference type="OMA" id="CPERKVP"/>
<dbReference type="CDD" id="cd20393">
    <property type="entry name" value="Tudor_SGF29_rpt1"/>
    <property type="match status" value="1"/>
</dbReference>
<accession>B8LQ69</accession>
<dbReference type="InterPro" id="IPR010750">
    <property type="entry name" value="SGF29_tudor-like_dom"/>
</dbReference>
<evidence type="ECO:0000313" key="3">
    <source>
        <dbReference type="EMBL" id="ABR17799.1"/>
    </source>
</evidence>
<dbReference type="GO" id="GO:0000124">
    <property type="term" value="C:SAGA complex"/>
    <property type="evidence" value="ECO:0007669"/>
    <property type="project" value="InterPro"/>
</dbReference>
<dbReference type="Pfam" id="PF07039">
    <property type="entry name" value="SGF29_Tudor"/>
    <property type="match status" value="1"/>
</dbReference>
<feature type="domain" description="SGF29 C-terminal" evidence="2">
    <location>
        <begin position="126"/>
        <end position="272"/>
    </location>
</feature>
<feature type="compositionally biased region" description="Basic and acidic residues" evidence="1">
    <location>
        <begin position="93"/>
        <end position="111"/>
    </location>
</feature>
<proteinExistence type="evidence at transcript level"/>
<sequence length="272" mass="31026">MAVYDTANENLKVLNILRSEQEVILQKINKVHQKLSRTALETAKKYEDNLWIKLRSLYVNAKELAECEERVSKTFVTQLDTLLQSSQTVSNRKKLEVSQKKRKGIKADAEPPRLTSPAVSLRMPPEQANILIGDQVAARVTTDNDDKDEWIVVKVTHYDRDAAKYEVIDEEPGDDDESYQRKFKLPPSHIIPFPKCIDPSNTPNFPTGSQVLAVYPGTTALYKAIVSFSHRKKKFDDYLLEFDDDEEDGLDGLPKRSVPFHHVVPLPEGHRQ</sequence>
<dbReference type="PANTHER" id="PTHR21539:SF0">
    <property type="entry name" value="SAGA-ASSOCIATED FACTOR 29"/>
    <property type="match status" value="1"/>
</dbReference>
<organism evidence="3">
    <name type="scientific">Picea sitchensis</name>
    <name type="common">Sitka spruce</name>
    <name type="synonym">Pinus sitchensis</name>
    <dbReference type="NCBI Taxonomy" id="3332"/>
    <lineage>
        <taxon>Eukaryota</taxon>
        <taxon>Viridiplantae</taxon>
        <taxon>Streptophyta</taxon>
        <taxon>Embryophyta</taxon>
        <taxon>Tracheophyta</taxon>
        <taxon>Spermatophyta</taxon>
        <taxon>Pinopsida</taxon>
        <taxon>Pinidae</taxon>
        <taxon>Conifers I</taxon>
        <taxon>Pinales</taxon>
        <taxon>Pinaceae</taxon>
        <taxon>Picea</taxon>
    </lineage>
</organism>
<evidence type="ECO:0000259" key="2">
    <source>
        <dbReference type="PROSITE" id="PS51518"/>
    </source>
</evidence>
<protein>
    <recommendedName>
        <fullName evidence="2">SGF29 C-terminal domain-containing protein</fullName>
    </recommendedName>
</protein>
<feature type="region of interest" description="Disordered" evidence="1">
    <location>
        <begin position="93"/>
        <end position="119"/>
    </location>
</feature>
<dbReference type="FunFam" id="2.30.30.140:FF:000061">
    <property type="entry name" value="SAGA-associated factor 29 isoform X6"/>
    <property type="match status" value="1"/>
</dbReference>
<dbReference type="EMBL" id="EF678008">
    <property type="protein sequence ID" value="ABR17799.1"/>
    <property type="molecule type" value="mRNA"/>
</dbReference>
<reference evidence="3" key="1">
    <citation type="submission" date="2007-06" db="EMBL/GenBank/DDBJ databases">
        <title>Full length cDNA sequences from Sitka Spruce (Picea sitchensis).</title>
        <authorList>
            <person name="Ralph S.G."/>
            <person name="Chun H.E."/>
            <person name="Liao N."/>
            <person name="Ali J."/>
            <person name="Reid K."/>
            <person name="Kolosova N."/>
            <person name="Cooper N."/>
            <person name="Cullis C."/>
            <person name="Jancsik S."/>
            <person name="Moore R."/>
            <person name="Mayo M."/>
            <person name="Wagner S."/>
            <person name="Holt R.A."/>
            <person name="Jones S.J.M."/>
            <person name="Marra M.A."/>
            <person name="Ritland C.E."/>
            <person name="Ritland K."/>
            <person name="Bohlmann J."/>
        </authorList>
    </citation>
    <scope>NUCLEOTIDE SEQUENCE</scope>
    <source>
        <tissue evidence="3">Bark</tissue>
    </source>
</reference>
<dbReference type="Gene3D" id="2.30.30.140">
    <property type="match status" value="2"/>
</dbReference>
<dbReference type="AlphaFoldDB" id="B8LQ69"/>
<evidence type="ECO:0000256" key="1">
    <source>
        <dbReference type="SAM" id="MobiDB-lite"/>
    </source>
</evidence>